<evidence type="ECO:0000313" key="2">
    <source>
        <dbReference type="WBParaSite" id="Hba_11586"/>
    </source>
</evidence>
<keyword evidence="1" id="KW-1185">Reference proteome</keyword>
<name>A0A1I7X2A4_HETBA</name>
<sequence length="37" mass="4817">MTNYFKLFLKYKYWHYYDNCCELLSLLRYEYSSLIKY</sequence>
<protein>
    <submittedName>
        <fullName evidence="2">Uncharacterized protein</fullName>
    </submittedName>
</protein>
<organism evidence="1 2">
    <name type="scientific">Heterorhabditis bacteriophora</name>
    <name type="common">Entomopathogenic nematode worm</name>
    <dbReference type="NCBI Taxonomy" id="37862"/>
    <lineage>
        <taxon>Eukaryota</taxon>
        <taxon>Metazoa</taxon>
        <taxon>Ecdysozoa</taxon>
        <taxon>Nematoda</taxon>
        <taxon>Chromadorea</taxon>
        <taxon>Rhabditida</taxon>
        <taxon>Rhabditina</taxon>
        <taxon>Rhabditomorpha</taxon>
        <taxon>Strongyloidea</taxon>
        <taxon>Heterorhabditidae</taxon>
        <taxon>Heterorhabditis</taxon>
    </lineage>
</organism>
<dbReference type="AlphaFoldDB" id="A0A1I7X2A4"/>
<reference evidence="2" key="1">
    <citation type="submission" date="2016-11" db="UniProtKB">
        <authorList>
            <consortium name="WormBaseParasite"/>
        </authorList>
    </citation>
    <scope>IDENTIFICATION</scope>
</reference>
<accession>A0A1I7X2A4</accession>
<dbReference type="Proteomes" id="UP000095283">
    <property type="component" value="Unplaced"/>
</dbReference>
<proteinExistence type="predicted"/>
<evidence type="ECO:0000313" key="1">
    <source>
        <dbReference type="Proteomes" id="UP000095283"/>
    </source>
</evidence>
<dbReference type="WBParaSite" id="Hba_11586">
    <property type="protein sequence ID" value="Hba_11586"/>
    <property type="gene ID" value="Hba_11586"/>
</dbReference>